<evidence type="ECO:0000259" key="3">
    <source>
        <dbReference type="PROSITE" id="PS50977"/>
    </source>
</evidence>
<keyword evidence="1 2" id="KW-0238">DNA-binding</keyword>
<dbReference type="Gene3D" id="1.10.10.60">
    <property type="entry name" value="Homeodomain-like"/>
    <property type="match status" value="2"/>
</dbReference>
<dbReference type="PRINTS" id="PR00455">
    <property type="entry name" value="HTHTETR"/>
</dbReference>
<dbReference type="EMBL" id="JAHCLR010000040">
    <property type="protein sequence ID" value="MBS9535317.1"/>
    <property type="molecule type" value="Genomic_DNA"/>
</dbReference>
<dbReference type="Proteomes" id="UP001519535">
    <property type="component" value="Unassembled WGS sequence"/>
</dbReference>
<feature type="domain" description="HTH tetR-type" evidence="3">
    <location>
        <begin position="1"/>
        <end position="48"/>
    </location>
</feature>
<name>A0ABS5RMS7_9MYCO</name>
<evidence type="ECO:0000256" key="2">
    <source>
        <dbReference type="PROSITE-ProRule" id="PRU00335"/>
    </source>
</evidence>
<dbReference type="PANTHER" id="PTHR30055:SF237">
    <property type="entry name" value="TRANSCRIPTIONAL REPRESSOR MCE3R"/>
    <property type="match status" value="1"/>
</dbReference>
<feature type="DNA-binding region" description="H-T-H motif" evidence="2">
    <location>
        <begin position="220"/>
        <end position="239"/>
    </location>
</feature>
<proteinExistence type="predicted"/>
<dbReference type="InterPro" id="IPR009057">
    <property type="entry name" value="Homeodomain-like_sf"/>
</dbReference>
<reference evidence="4 5" key="1">
    <citation type="submission" date="2021-05" db="EMBL/GenBank/DDBJ databases">
        <title>Mycobacterium acidophilum sp. nov., an extremely acid-tolerant member of the genus Mycobacterium.</title>
        <authorList>
            <person name="Xia J."/>
        </authorList>
    </citation>
    <scope>NUCLEOTIDE SEQUENCE [LARGE SCALE GENOMIC DNA]</scope>
    <source>
        <strain evidence="4 5">M1</strain>
    </source>
</reference>
<feature type="domain" description="HTH tetR-type" evidence="3">
    <location>
        <begin position="197"/>
        <end position="257"/>
    </location>
</feature>
<feature type="DNA-binding region" description="H-T-H motif" evidence="2">
    <location>
        <begin position="11"/>
        <end position="30"/>
    </location>
</feature>
<accession>A0ABS5RMS7</accession>
<sequence>MFSAQGYNATSMEAIAAKVDISAPALYRHYASKYDMFAAVVSALGQELVRHTDFVDEVSDAEVAADPEALLNRLVHALIDAALLTRASGGLYRWERRYLRPEDQAELMKGMRLVNKRIQRGLLKTRPGLSAQERWMLSVGLLSVIGSVNEHRISADDDVVREVLSEAATALLSVEFPEAAACEPARLSVWRIFTPDAGPYESLLYKAIMLFGEQGYAETSVTQIADAIGVPASGVYRYFSSKGEILGEAFKRSADRVAGELSAIVGVFPDPRQALDRLIEAYVATWLANPELSAIYETERVNLTSEEQELLRDTERGVTDSWVGPLSALRPDLGVVPARLLVHAAVSLVADPGHLLRDQKAEPGYAQACMRRMMTYVLLGGAG</sequence>
<protein>
    <submittedName>
        <fullName evidence="4">TetR family transcriptional regulator</fullName>
    </submittedName>
</protein>
<dbReference type="PANTHER" id="PTHR30055">
    <property type="entry name" value="HTH-TYPE TRANSCRIPTIONAL REGULATOR RUTR"/>
    <property type="match status" value="1"/>
</dbReference>
<dbReference type="InterPro" id="IPR050109">
    <property type="entry name" value="HTH-type_TetR-like_transc_reg"/>
</dbReference>
<organism evidence="4 5">
    <name type="scientific">Mycolicibacter acidiphilus</name>
    <dbReference type="NCBI Taxonomy" id="2835306"/>
    <lineage>
        <taxon>Bacteria</taxon>
        <taxon>Bacillati</taxon>
        <taxon>Actinomycetota</taxon>
        <taxon>Actinomycetes</taxon>
        <taxon>Mycobacteriales</taxon>
        <taxon>Mycobacteriaceae</taxon>
        <taxon>Mycolicibacter</taxon>
    </lineage>
</organism>
<dbReference type="Pfam" id="PF00440">
    <property type="entry name" value="TetR_N"/>
    <property type="match status" value="2"/>
</dbReference>
<dbReference type="InterPro" id="IPR001647">
    <property type="entry name" value="HTH_TetR"/>
</dbReference>
<keyword evidence="5" id="KW-1185">Reference proteome</keyword>
<dbReference type="PROSITE" id="PS50977">
    <property type="entry name" value="HTH_TETR_2"/>
    <property type="match status" value="2"/>
</dbReference>
<gene>
    <name evidence="4" type="ORF">KIH27_17160</name>
</gene>
<comment type="caution">
    <text evidence="4">The sequence shown here is derived from an EMBL/GenBank/DDBJ whole genome shotgun (WGS) entry which is preliminary data.</text>
</comment>
<evidence type="ECO:0000313" key="5">
    <source>
        <dbReference type="Proteomes" id="UP001519535"/>
    </source>
</evidence>
<evidence type="ECO:0000313" key="4">
    <source>
        <dbReference type="EMBL" id="MBS9535317.1"/>
    </source>
</evidence>
<evidence type="ECO:0000256" key="1">
    <source>
        <dbReference type="ARBA" id="ARBA00023125"/>
    </source>
</evidence>
<dbReference type="SUPFAM" id="SSF46689">
    <property type="entry name" value="Homeodomain-like"/>
    <property type="match status" value="2"/>
</dbReference>
<dbReference type="Gene3D" id="1.10.357.10">
    <property type="entry name" value="Tetracycline Repressor, domain 2"/>
    <property type="match status" value="2"/>
</dbReference>